<dbReference type="EMBL" id="WNWR01000319">
    <property type="protein sequence ID" value="KAE9983326.1"/>
    <property type="molecule type" value="Genomic_DNA"/>
</dbReference>
<keyword evidence="1" id="KW-1133">Transmembrane helix</keyword>
<dbReference type="Proteomes" id="UP000490939">
    <property type="component" value="Unassembled WGS sequence"/>
</dbReference>
<evidence type="ECO:0000256" key="1">
    <source>
        <dbReference type="SAM" id="Phobius"/>
    </source>
</evidence>
<gene>
    <name evidence="2" type="ORF">EG327_005487</name>
</gene>
<accession>A0A8H3V778</accession>
<reference evidence="2 3" key="1">
    <citation type="submission" date="2019-07" db="EMBL/GenBank/DDBJ databases">
        <title>Venturia inaequalis Genome Resource.</title>
        <authorList>
            <person name="Lichtner F.J."/>
        </authorList>
    </citation>
    <scope>NUCLEOTIDE SEQUENCE [LARGE SCALE GENOMIC DNA]</scope>
    <source>
        <strain evidence="2 3">DMI_063113</strain>
    </source>
</reference>
<organism evidence="2 3">
    <name type="scientific">Venturia inaequalis</name>
    <name type="common">Apple scab fungus</name>
    <dbReference type="NCBI Taxonomy" id="5025"/>
    <lineage>
        <taxon>Eukaryota</taxon>
        <taxon>Fungi</taxon>
        <taxon>Dikarya</taxon>
        <taxon>Ascomycota</taxon>
        <taxon>Pezizomycotina</taxon>
        <taxon>Dothideomycetes</taxon>
        <taxon>Pleosporomycetidae</taxon>
        <taxon>Venturiales</taxon>
        <taxon>Venturiaceae</taxon>
        <taxon>Venturia</taxon>
    </lineage>
</organism>
<proteinExistence type="predicted"/>
<comment type="caution">
    <text evidence="2">The sequence shown here is derived from an EMBL/GenBank/DDBJ whole genome shotgun (WGS) entry which is preliminary data.</text>
</comment>
<evidence type="ECO:0000313" key="3">
    <source>
        <dbReference type="Proteomes" id="UP000490939"/>
    </source>
</evidence>
<evidence type="ECO:0000313" key="2">
    <source>
        <dbReference type="EMBL" id="KAE9983326.1"/>
    </source>
</evidence>
<protein>
    <submittedName>
        <fullName evidence="2">Uncharacterized protein</fullName>
    </submittedName>
</protein>
<keyword evidence="1" id="KW-0472">Membrane</keyword>
<dbReference type="InterPro" id="IPR036259">
    <property type="entry name" value="MFS_trans_sf"/>
</dbReference>
<keyword evidence="3" id="KW-1185">Reference proteome</keyword>
<name>A0A8H3V778_VENIN</name>
<keyword evidence="1" id="KW-0812">Transmembrane</keyword>
<sequence>MRFIALKELDDTEGTVQLRKLILLPHPSKTDPNDPLRWPRYKKHIAFTSVCAFTFLTNFAIGGLAPAFFILSQEFNKTPVQTADLLLWPILVLGVFNFL</sequence>
<feature type="transmembrane region" description="Helical" evidence="1">
    <location>
        <begin position="45"/>
        <end position="68"/>
    </location>
</feature>
<dbReference type="SUPFAM" id="SSF103473">
    <property type="entry name" value="MFS general substrate transporter"/>
    <property type="match status" value="1"/>
</dbReference>
<dbReference type="AlphaFoldDB" id="A0A8H3V778"/>
<feature type="transmembrane region" description="Helical" evidence="1">
    <location>
        <begin position="80"/>
        <end position="98"/>
    </location>
</feature>